<proteinExistence type="predicted"/>
<dbReference type="Proteomes" id="UP001060085">
    <property type="component" value="Linkage Group LG03"/>
</dbReference>
<sequence>MSELGTPSKNLPDDRIRASEELLTPKSSGALDELPTPLAGRVLVELGSLTTFEFSYLLEFHQGGMYILLNAKNKNLHLRGIPLSSALRSSLAKGTTSLKKAP</sequence>
<comment type="caution">
    <text evidence="1">The sequence shown here is derived from an EMBL/GenBank/DDBJ whole genome shotgun (WGS) entry which is preliminary data.</text>
</comment>
<evidence type="ECO:0000313" key="2">
    <source>
        <dbReference type="Proteomes" id="UP001060085"/>
    </source>
</evidence>
<organism evidence="1 2">
    <name type="scientific">Catharanthus roseus</name>
    <name type="common">Madagascar periwinkle</name>
    <name type="synonym">Vinca rosea</name>
    <dbReference type="NCBI Taxonomy" id="4058"/>
    <lineage>
        <taxon>Eukaryota</taxon>
        <taxon>Viridiplantae</taxon>
        <taxon>Streptophyta</taxon>
        <taxon>Embryophyta</taxon>
        <taxon>Tracheophyta</taxon>
        <taxon>Spermatophyta</taxon>
        <taxon>Magnoliopsida</taxon>
        <taxon>eudicotyledons</taxon>
        <taxon>Gunneridae</taxon>
        <taxon>Pentapetalae</taxon>
        <taxon>asterids</taxon>
        <taxon>lamiids</taxon>
        <taxon>Gentianales</taxon>
        <taxon>Apocynaceae</taxon>
        <taxon>Rauvolfioideae</taxon>
        <taxon>Vinceae</taxon>
        <taxon>Catharanthinae</taxon>
        <taxon>Catharanthus</taxon>
    </lineage>
</organism>
<keyword evidence="2" id="KW-1185">Reference proteome</keyword>
<name>A0ACC0BIR7_CATRO</name>
<evidence type="ECO:0000313" key="1">
    <source>
        <dbReference type="EMBL" id="KAI5672473.1"/>
    </source>
</evidence>
<reference evidence="2" key="1">
    <citation type="journal article" date="2023" name="Nat. Plants">
        <title>Single-cell RNA sequencing provides a high-resolution roadmap for understanding the multicellular compartmentation of specialized metabolism.</title>
        <authorList>
            <person name="Sun S."/>
            <person name="Shen X."/>
            <person name="Li Y."/>
            <person name="Li Y."/>
            <person name="Wang S."/>
            <person name="Li R."/>
            <person name="Zhang H."/>
            <person name="Shen G."/>
            <person name="Guo B."/>
            <person name="Wei J."/>
            <person name="Xu J."/>
            <person name="St-Pierre B."/>
            <person name="Chen S."/>
            <person name="Sun C."/>
        </authorList>
    </citation>
    <scope>NUCLEOTIDE SEQUENCE [LARGE SCALE GENOMIC DNA]</scope>
</reference>
<gene>
    <name evidence="1" type="ORF">M9H77_12837</name>
</gene>
<protein>
    <submittedName>
        <fullName evidence="1">Uncharacterized protein</fullName>
    </submittedName>
</protein>
<accession>A0ACC0BIR7</accession>
<dbReference type="EMBL" id="CM044703">
    <property type="protein sequence ID" value="KAI5672473.1"/>
    <property type="molecule type" value="Genomic_DNA"/>
</dbReference>